<proteinExistence type="predicted"/>
<evidence type="ECO:0000313" key="3">
    <source>
        <dbReference type="Proteomes" id="UP000258309"/>
    </source>
</evidence>
<evidence type="ECO:0000313" key="2">
    <source>
        <dbReference type="EMBL" id="RFU31574.1"/>
    </source>
</evidence>
<dbReference type="PANTHER" id="PTHR35896">
    <property type="entry name" value="IG-LIKE DOMAIN-CONTAINING PROTEIN"/>
    <property type="match status" value="1"/>
</dbReference>
<dbReference type="EMBL" id="NCSJ02000073">
    <property type="protein sequence ID" value="RFU31574.1"/>
    <property type="molecule type" value="Genomic_DNA"/>
</dbReference>
<comment type="caution">
    <text evidence="2">The sequence shown here is derived from an EMBL/GenBank/DDBJ whole genome shotgun (WGS) entry which is preliminary data.</text>
</comment>
<name>A0A3E2HDT8_SCYLI</name>
<dbReference type="AlphaFoldDB" id="A0A3E2HDT8"/>
<organism evidence="2 3">
    <name type="scientific">Scytalidium lignicola</name>
    <name type="common">Hyphomycete</name>
    <dbReference type="NCBI Taxonomy" id="5539"/>
    <lineage>
        <taxon>Eukaryota</taxon>
        <taxon>Fungi</taxon>
        <taxon>Dikarya</taxon>
        <taxon>Ascomycota</taxon>
        <taxon>Pezizomycotina</taxon>
        <taxon>Leotiomycetes</taxon>
        <taxon>Leotiomycetes incertae sedis</taxon>
        <taxon>Scytalidium</taxon>
    </lineage>
</organism>
<evidence type="ECO:0000256" key="1">
    <source>
        <dbReference type="SAM" id="MobiDB-lite"/>
    </source>
</evidence>
<feature type="compositionally biased region" description="Low complexity" evidence="1">
    <location>
        <begin position="1"/>
        <end position="12"/>
    </location>
</feature>
<protein>
    <submittedName>
        <fullName evidence="2">Uncharacterized protein</fullName>
    </submittedName>
</protein>
<gene>
    <name evidence="2" type="ORF">B7463_g4768</name>
</gene>
<dbReference type="Proteomes" id="UP000258309">
    <property type="component" value="Unassembled WGS sequence"/>
</dbReference>
<dbReference type="OrthoDB" id="3501153at2759"/>
<dbReference type="PANTHER" id="PTHR35896:SF3">
    <property type="entry name" value="MAJOR FACILITATOR SUPERFAMILY TRANSPORTER"/>
    <property type="match status" value="1"/>
</dbReference>
<feature type="non-terminal residue" evidence="2">
    <location>
        <position position="1"/>
    </location>
</feature>
<keyword evidence="3" id="KW-1185">Reference proteome</keyword>
<sequence length="234" mass="26829">MESSRSSIGSESDITMQPEEEKHSFLHDKQLEHEEEAQHHQKYLSDKKWRLSLKSLVISWLTLISLTCFGVVLYLLLTAKQSTVSVTPTGKPWLSEDTLYSCGSSVPEAKSLGCIFDTMSFIWVHPACYDHELTVEFEMARDWKWYTEYHGEKGNGELISMDDVRTGNFDAWVPWEFHTVHSIYFPSWNFSFQLDLDVPVYSLNGYVRAAFYSRITGPITLLQPAAQLTAQPTS</sequence>
<feature type="region of interest" description="Disordered" evidence="1">
    <location>
        <begin position="1"/>
        <end position="24"/>
    </location>
</feature>
<reference evidence="2 3" key="1">
    <citation type="submission" date="2018-05" db="EMBL/GenBank/DDBJ databases">
        <title>Draft genome sequence of Scytalidium lignicola DSM 105466, a ubiquitous saprotrophic fungus.</title>
        <authorList>
            <person name="Buettner E."/>
            <person name="Gebauer A.M."/>
            <person name="Hofrichter M."/>
            <person name="Liers C."/>
            <person name="Kellner H."/>
        </authorList>
    </citation>
    <scope>NUCLEOTIDE SEQUENCE [LARGE SCALE GENOMIC DNA]</scope>
    <source>
        <strain evidence="2 3">DSM 105466</strain>
    </source>
</reference>
<accession>A0A3E2HDT8</accession>
<dbReference type="STRING" id="5539.A0A3E2HDT8"/>
<dbReference type="InterPro" id="IPR053008">
    <property type="entry name" value="Phomopsin_biosynth_assoc"/>
</dbReference>
<feature type="non-terminal residue" evidence="2">
    <location>
        <position position="234"/>
    </location>
</feature>